<evidence type="ECO:0000313" key="2">
    <source>
        <dbReference type="Proteomes" id="UP001234202"/>
    </source>
</evidence>
<reference evidence="1" key="1">
    <citation type="submission" date="2023-04" db="EMBL/GenBank/DDBJ databases">
        <title>Draft Genome sequencing of Naganishia species isolated from polar environments using Oxford Nanopore Technology.</title>
        <authorList>
            <person name="Leo P."/>
            <person name="Venkateswaran K."/>
        </authorList>
    </citation>
    <scope>NUCLEOTIDE SEQUENCE</scope>
    <source>
        <strain evidence="1">DBVPG 5303</strain>
    </source>
</reference>
<gene>
    <name evidence="1" type="ORF">QFC24_002145</name>
</gene>
<sequence length="162" mass="18174">MTVQATGAEAILKLIQEQKAKLEEERAKRHLDPEYKLRKKDLPADNTSTITKQASKLVRGLGHTDVTAFIDEVAPPSSSTFVESAIKAFCGLETDLTAAQIQRLKELWKVQIAVDNQALAIDAIERITQAKEEEIAIMRRSVENLEKMFHIFEEEGVQGIEK</sequence>
<organism evidence="1 2">
    <name type="scientific">Naganishia onofrii</name>
    <dbReference type="NCBI Taxonomy" id="1851511"/>
    <lineage>
        <taxon>Eukaryota</taxon>
        <taxon>Fungi</taxon>
        <taxon>Dikarya</taxon>
        <taxon>Basidiomycota</taxon>
        <taxon>Agaricomycotina</taxon>
        <taxon>Tremellomycetes</taxon>
        <taxon>Filobasidiales</taxon>
        <taxon>Filobasidiaceae</taxon>
        <taxon>Naganishia</taxon>
    </lineage>
</organism>
<accession>A0ACC2XSN8</accession>
<evidence type="ECO:0000313" key="1">
    <source>
        <dbReference type="EMBL" id="KAJ9126406.1"/>
    </source>
</evidence>
<comment type="caution">
    <text evidence="1">The sequence shown here is derived from an EMBL/GenBank/DDBJ whole genome shotgun (WGS) entry which is preliminary data.</text>
</comment>
<protein>
    <submittedName>
        <fullName evidence="1">Uncharacterized protein</fullName>
    </submittedName>
</protein>
<name>A0ACC2XSN8_9TREE</name>
<keyword evidence="2" id="KW-1185">Reference proteome</keyword>
<dbReference type="EMBL" id="JASBWV010000005">
    <property type="protein sequence ID" value="KAJ9126406.1"/>
    <property type="molecule type" value="Genomic_DNA"/>
</dbReference>
<proteinExistence type="predicted"/>
<dbReference type="Proteomes" id="UP001234202">
    <property type="component" value="Unassembled WGS sequence"/>
</dbReference>